<comment type="cofactor">
    <cofactor evidence="1">
        <name>Fe cation</name>
        <dbReference type="ChEBI" id="CHEBI:24875"/>
    </cofactor>
</comment>
<gene>
    <name evidence="11" type="ORF">OSB1V03_LOCUS12326</name>
</gene>
<evidence type="ECO:0000256" key="4">
    <source>
        <dbReference type="ARBA" id="ARBA00013222"/>
    </source>
</evidence>
<dbReference type="AlphaFoldDB" id="A0A7R9KZC5"/>
<feature type="domain" description="VOC" evidence="10">
    <location>
        <begin position="7"/>
        <end position="139"/>
    </location>
</feature>
<dbReference type="GO" id="GO:0000139">
    <property type="term" value="C:Golgi membrane"/>
    <property type="evidence" value="ECO:0007669"/>
    <property type="project" value="TreeGrafter"/>
</dbReference>
<reference evidence="11" key="1">
    <citation type="submission" date="2020-11" db="EMBL/GenBank/DDBJ databases">
        <authorList>
            <person name="Tran Van P."/>
        </authorList>
    </citation>
    <scope>NUCLEOTIDE SEQUENCE</scope>
</reference>
<dbReference type="EC" id="1.13.11.27" evidence="4"/>
<dbReference type="InterPro" id="IPR041736">
    <property type="entry name" value="4OHPhenylPyrv_dOase_N"/>
</dbReference>
<dbReference type="Proteomes" id="UP000759131">
    <property type="component" value="Unassembled WGS sequence"/>
</dbReference>
<dbReference type="InterPro" id="IPR029068">
    <property type="entry name" value="Glyas_Bleomycin-R_OHBP_Dase"/>
</dbReference>
<dbReference type="InterPro" id="IPR005956">
    <property type="entry name" value="4OHPhenylPyrv_dOase"/>
</dbReference>
<comment type="pathway">
    <text evidence="2">Amino-acid degradation; L-phenylalanine degradation; acetoacetate and fumarate from L-phenylalanine: step 3/6.</text>
</comment>
<dbReference type="InterPro" id="IPR037523">
    <property type="entry name" value="VOC_core"/>
</dbReference>
<comment type="similarity">
    <text evidence="3">Belongs to the 4HPPD family.</text>
</comment>
<evidence type="ECO:0000256" key="8">
    <source>
        <dbReference type="ARBA" id="ARBA00023004"/>
    </source>
</evidence>
<dbReference type="PROSITE" id="PS51819">
    <property type="entry name" value="VOC"/>
    <property type="match status" value="1"/>
</dbReference>
<dbReference type="CDD" id="cd08342">
    <property type="entry name" value="HPPD_N_like"/>
    <property type="match status" value="1"/>
</dbReference>
<evidence type="ECO:0000256" key="9">
    <source>
        <dbReference type="ARBA" id="ARBA00023232"/>
    </source>
</evidence>
<name>A0A7R9KZC5_9ACAR</name>
<evidence type="ECO:0000256" key="3">
    <source>
        <dbReference type="ARBA" id="ARBA00005877"/>
    </source>
</evidence>
<dbReference type="PANTHER" id="PTHR11959">
    <property type="entry name" value="4-HYDROXYPHENYLPYRUVATE DIOXYGENASE"/>
    <property type="match status" value="1"/>
</dbReference>
<dbReference type="GO" id="GO:0003868">
    <property type="term" value="F:4-hydroxyphenylpyruvate dioxygenase activity"/>
    <property type="evidence" value="ECO:0007669"/>
    <property type="project" value="UniProtKB-EC"/>
</dbReference>
<keyword evidence="7" id="KW-0828">Tyrosine catabolism</keyword>
<evidence type="ECO:0000313" key="12">
    <source>
        <dbReference type="Proteomes" id="UP000759131"/>
    </source>
</evidence>
<dbReference type="EMBL" id="CAJPIZ010010186">
    <property type="protein sequence ID" value="CAG2112348.1"/>
    <property type="molecule type" value="Genomic_DNA"/>
</dbReference>
<dbReference type="OrthoDB" id="414569at2759"/>
<sequence length="194" mass="21995">MLSKCVSISHVTLYVSNARQTALNFCLQYGFSPFRYRGLESGDRLRSSHAVINNDVVFVFVSPLIHCEDNHNICTHITRHGDAVKDIAFNVNSMDDLVQHIKLNSGQEVKQWSESDPKGNVKFSRLSAFGDTTHTLIERNGYPKELFLPGWQSSTLESALKNSLWSKLEPTNIRFIDHLAINQPVGQIQPLIKW</sequence>
<dbReference type="EMBL" id="OC864761">
    <property type="protein sequence ID" value="CAD7631918.1"/>
    <property type="molecule type" value="Genomic_DNA"/>
</dbReference>
<keyword evidence="6" id="KW-0677">Repeat</keyword>
<evidence type="ECO:0000256" key="5">
    <source>
        <dbReference type="ARBA" id="ARBA00022723"/>
    </source>
</evidence>
<dbReference type="PANTHER" id="PTHR11959:SF1">
    <property type="entry name" value="4-HYDROXYPHENYLPYRUVATE DIOXYGENASE"/>
    <property type="match status" value="1"/>
</dbReference>
<keyword evidence="8" id="KW-0408">Iron</keyword>
<evidence type="ECO:0000259" key="10">
    <source>
        <dbReference type="PROSITE" id="PS51819"/>
    </source>
</evidence>
<protein>
    <recommendedName>
        <fullName evidence="4">4-hydroxyphenylpyruvate dioxygenase</fullName>
        <ecNumber evidence="4">1.13.11.27</ecNumber>
    </recommendedName>
</protein>
<dbReference type="GO" id="GO:0006572">
    <property type="term" value="P:L-tyrosine catabolic process"/>
    <property type="evidence" value="ECO:0007669"/>
    <property type="project" value="UniProtKB-KW"/>
</dbReference>
<evidence type="ECO:0000256" key="2">
    <source>
        <dbReference type="ARBA" id="ARBA00005162"/>
    </source>
</evidence>
<dbReference type="GO" id="GO:0006559">
    <property type="term" value="P:L-phenylalanine catabolic process"/>
    <property type="evidence" value="ECO:0007669"/>
    <property type="project" value="UniProtKB-KW"/>
</dbReference>
<dbReference type="Gene3D" id="3.10.180.10">
    <property type="entry name" value="2,3-Dihydroxybiphenyl 1,2-Dioxygenase, domain 1"/>
    <property type="match status" value="1"/>
</dbReference>
<keyword evidence="9" id="KW-0585">Phenylalanine catabolism</keyword>
<keyword evidence="5" id="KW-0479">Metal-binding</keyword>
<evidence type="ECO:0000256" key="1">
    <source>
        <dbReference type="ARBA" id="ARBA00001962"/>
    </source>
</evidence>
<dbReference type="GO" id="GO:0046872">
    <property type="term" value="F:metal ion binding"/>
    <property type="evidence" value="ECO:0007669"/>
    <property type="project" value="UniProtKB-KW"/>
</dbReference>
<evidence type="ECO:0000256" key="6">
    <source>
        <dbReference type="ARBA" id="ARBA00022737"/>
    </source>
</evidence>
<evidence type="ECO:0000256" key="7">
    <source>
        <dbReference type="ARBA" id="ARBA00022878"/>
    </source>
</evidence>
<keyword evidence="12" id="KW-1185">Reference proteome</keyword>
<dbReference type="SUPFAM" id="SSF54593">
    <property type="entry name" value="Glyoxalase/Bleomycin resistance protein/Dihydroxybiphenyl dioxygenase"/>
    <property type="match status" value="1"/>
</dbReference>
<evidence type="ECO:0000313" key="11">
    <source>
        <dbReference type="EMBL" id="CAD7631918.1"/>
    </source>
</evidence>
<dbReference type="GO" id="GO:0005789">
    <property type="term" value="C:endoplasmic reticulum membrane"/>
    <property type="evidence" value="ECO:0007669"/>
    <property type="project" value="TreeGrafter"/>
</dbReference>
<organism evidence="11">
    <name type="scientific">Medioppia subpectinata</name>
    <dbReference type="NCBI Taxonomy" id="1979941"/>
    <lineage>
        <taxon>Eukaryota</taxon>
        <taxon>Metazoa</taxon>
        <taxon>Ecdysozoa</taxon>
        <taxon>Arthropoda</taxon>
        <taxon>Chelicerata</taxon>
        <taxon>Arachnida</taxon>
        <taxon>Acari</taxon>
        <taxon>Acariformes</taxon>
        <taxon>Sarcoptiformes</taxon>
        <taxon>Oribatida</taxon>
        <taxon>Brachypylina</taxon>
        <taxon>Oppioidea</taxon>
        <taxon>Oppiidae</taxon>
        <taxon>Medioppia</taxon>
    </lineage>
</organism>
<accession>A0A7R9KZC5</accession>
<proteinExistence type="inferred from homology"/>